<proteinExistence type="predicted"/>
<accession>A0A2K3KE00</accession>
<comment type="caution">
    <text evidence="1">The sequence shown here is derived from an EMBL/GenBank/DDBJ whole genome shotgun (WGS) entry which is preliminary data.</text>
</comment>
<protein>
    <submittedName>
        <fullName evidence="1">Auxilin-like protein</fullName>
    </submittedName>
</protein>
<dbReference type="PANTHER" id="PTHR48462">
    <property type="entry name" value="PROTEIN, PUTATIVE-RELATED"/>
    <property type="match status" value="1"/>
</dbReference>
<organism evidence="1 3">
    <name type="scientific">Trifolium pratense</name>
    <name type="common">Red clover</name>
    <dbReference type="NCBI Taxonomy" id="57577"/>
    <lineage>
        <taxon>Eukaryota</taxon>
        <taxon>Viridiplantae</taxon>
        <taxon>Streptophyta</taxon>
        <taxon>Embryophyta</taxon>
        <taxon>Tracheophyta</taxon>
        <taxon>Spermatophyta</taxon>
        <taxon>Magnoliopsida</taxon>
        <taxon>eudicotyledons</taxon>
        <taxon>Gunneridae</taxon>
        <taxon>Pentapetalae</taxon>
        <taxon>rosids</taxon>
        <taxon>fabids</taxon>
        <taxon>Fabales</taxon>
        <taxon>Fabaceae</taxon>
        <taxon>Papilionoideae</taxon>
        <taxon>50 kb inversion clade</taxon>
        <taxon>NPAAA clade</taxon>
        <taxon>Hologalegina</taxon>
        <taxon>IRL clade</taxon>
        <taxon>Trifolieae</taxon>
        <taxon>Trifolium</taxon>
    </lineage>
</organism>
<feature type="non-terminal residue" evidence="1">
    <location>
        <position position="274"/>
    </location>
</feature>
<dbReference type="Proteomes" id="UP000236291">
    <property type="component" value="Unassembled WGS sequence"/>
</dbReference>
<evidence type="ECO:0000313" key="2">
    <source>
        <dbReference type="EMBL" id="PNX90145.1"/>
    </source>
</evidence>
<evidence type="ECO:0000313" key="1">
    <source>
        <dbReference type="EMBL" id="PNX64535.1"/>
    </source>
</evidence>
<sequence>MKRAVRAVELMHLLPRLRDPQSELLLLRSCMGIAKLFFGLRTCQPVYMEDAAFLFDKELRGAVEDIVVSGGPFFGDLQWRIASLPIKVGGLGLYSAVEAASYAFVASRAQSWVLQDHILRDSGVCGMDADFDNALDGLRDMIPTLDFSSFTSKDTVPPKAQHVLASALFSKIVKDMEVNFQLTTRQKAVFGCLQASHAQDFLLAIPIEGLGQHMSPVEYRTILKYRLMIPLFPADEVCPVCRKACLDRFGEHAVHCRELPGFKYRHDFVRDVLF</sequence>
<reference evidence="1 3" key="1">
    <citation type="journal article" date="2014" name="Am. J. Bot.">
        <title>Genome assembly and annotation for red clover (Trifolium pratense; Fabaceae).</title>
        <authorList>
            <person name="Istvanek J."/>
            <person name="Jaros M."/>
            <person name="Krenek A."/>
            <person name="Repkova J."/>
        </authorList>
    </citation>
    <scope>NUCLEOTIDE SEQUENCE [LARGE SCALE GENOMIC DNA]</scope>
    <source>
        <strain evidence="3">cv. Tatra</strain>
        <tissue evidence="1">Young leaves</tissue>
    </source>
</reference>
<gene>
    <name evidence="2" type="ORF">L195_g046268</name>
    <name evidence="1" type="ORF">L195_g054070</name>
</gene>
<reference evidence="1 3" key="2">
    <citation type="journal article" date="2017" name="Front. Plant Sci.">
        <title>Gene Classification and Mining of Molecular Markers Useful in Red Clover (Trifolium pratense) Breeding.</title>
        <authorList>
            <person name="Istvanek J."/>
            <person name="Dluhosova J."/>
            <person name="Dluhos P."/>
            <person name="Patkova L."/>
            <person name="Nedelnik J."/>
            <person name="Repkova J."/>
        </authorList>
    </citation>
    <scope>NUCLEOTIDE SEQUENCE [LARGE SCALE GENOMIC DNA]</scope>
    <source>
        <strain evidence="3">cv. Tatra</strain>
        <tissue evidence="1">Young leaves</tissue>
    </source>
</reference>
<dbReference type="EMBL" id="ASHM01061928">
    <property type="protein sequence ID" value="PNX90145.1"/>
    <property type="molecule type" value="Genomic_DNA"/>
</dbReference>
<dbReference type="PANTHER" id="PTHR48462:SF1">
    <property type="entry name" value="PROTEIN, PUTATIVE-RELATED"/>
    <property type="match status" value="1"/>
</dbReference>
<evidence type="ECO:0000313" key="3">
    <source>
        <dbReference type="Proteomes" id="UP000236291"/>
    </source>
</evidence>
<name>A0A2K3KE00_TRIPR</name>
<dbReference type="AlphaFoldDB" id="A0A2K3KE00"/>
<dbReference type="EMBL" id="ASHM01093288">
    <property type="protein sequence ID" value="PNX64535.1"/>
    <property type="molecule type" value="Genomic_DNA"/>
</dbReference>